<dbReference type="Pfam" id="PF13473">
    <property type="entry name" value="Cupredoxin_1"/>
    <property type="match status" value="1"/>
</dbReference>
<dbReference type="OrthoDB" id="9800141at2"/>
<dbReference type="STRING" id="357804.Ping_1382"/>
<organism evidence="3 4">
    <name type="scientific">Psychromonas ingrahamii (strain DSM 17664 / CCUG 51855 / 37)</name>
    <dbReference type="NCBI Taxonomy" id="357804"/>
    <lineage>
        <taxon>Bacteria</taxon>
        <taxon>Pseudomonadati</taxon>
        <taxon>Pseudomonadota</taxon>
        <taxon>Gammaproteobacteria</taxon>
        <taxon>Alteromonadales</taxon>
        <taxon>Psychromonadaceae</taxon>
        <taxon>Psychromonas</taxon>
    </lineage>
</organism>
<dbReference type="SUPFAM" id="SSF49503">
    <property type="entry name" value="Cupredoxins"/>
    <property type="match status" value="1"/>
</dbReference>
<dbReference type="EMBL" id="CP000510">
    <property type="protein sequence ID" value="ABM03202.1"/>
    <property type="molecule type" value="Genomic_DNA"/>
</dbReference>
<dbReference type="HOGENOM" id="CLU_131523_0_0_6"/>
<dbReference type="Proteomes" id="UP000000639">
    <property type="component" value="Chromosome"/>
</dbReference>
<evidence type="ECO:0000313" key="3">
    <source>
        <dbReference type="EMBL" id="ABM03202.1"/>
    </source>
</evidence>
<proteinExistence type="predicted"/>
<dbReference type="eggNOG" id="COG4633">
    <property type="taxonomic scope" value="Bacteria"/>
</dbReference>
<evidence type="ECO:0000313" key="4">
    <source>
        <dbReference type="Proteomes" id="UP000000639"/>
    </source>
</evidence>
<gene>
    <name evidence="3" type="ordered locus">Ping_1382</name>
</gene>
<dbReference type="InterPro" id="IPR028096">
    <property type="entry name" value="EfeO_Cupredoxin"/>
</dbReference>
<name>A1SUN7_PSYIN</name>
<reference evidence="3 4" key="1">
    <citation type="submission" date="2007-01" db="EMBL/GenBank/DDBJ databases">
        <title>Complete sequence of Psychromonas ingrahamii 37.</title>
        <authorList>
            <consortium name="US DOE Joint Genome Institute"/>
            <person name="Copeland A."/>
            <person name="Lucas S."/>
            <person name="Lapidus A."/>
            <person name="Barry K."/>
            <person name="Detter J.C."/>
            <person name="Glavina del Rio T."/>
            <person name="Hammon N."/>
            <person name="Israni S."/>
            <person name="Dalin E."/>
            <person name="Tice H."/>
            <person name="Pitluck S."/>
            <person name="Thompson L.S."/>
            <person name="Brettin T."/>
            <person name="Bruce D."/>
            <person name="Han C."/>
            <person name="Tapia R."/>
            <person name="Schmutz J."/>
            <person name="Larimer F."/>
            <person name="Land M."/>
            <person name="Hauser L."/>
            <person name="Kyrpides N."/>
            <person name="Ivanova N."/>
            <person name="Staley J."/>
            <person name="Richardson P."/>
        </authorList>
    </citation>
    <scope>NUCLEOTIDE SEQUENCE [LARGE SCALE GENOMIC DNA]</scope>
    <source>
        <strain evidence="3 4">37</strain>
    </source>
</reference>
<dbReference type="InterPro" id="IPR008972">
    <property type="entry name" value="Cupredoxin"/>
</dbReference>
<dbReference type="AlphaFoldDB" id="A1SUN7"/>
<evidence type="ECO:0000259" key="2">
    <source>
        <dbReference type="Pfam" id="PF13473"/>
    </source>
</evidence>
<accession>A1SUN7</accession>
<dbReference type="KEGG" id="pin:Ping_1382"/>
<dbReference type="RefSeq" id="WP_011769762.1">
    <property type="nucleotide sequence ID" value="NC_008709.1"/>
</dbReference>
<keyword evidence="4" id="KW-1185">Reference proteome</keyword>
<sequence>MFIINLVGIGLILLIVWWFWLYSPKKKQKMSANKTNGEISIVVQDGVYQPSTIALSTNAGTTLKFTRKDPSPCAATVIFPDFEISEELPLNKPIEISLPIMKKGKYVFHCQMQMYKGYLVVE</sequence>
<protein>
    <submittedName>
        <fullName evidence="3">Predicted secreted protein containing plastocyanin domain</fullName>
    </submittedName>
</protein>
<keyword evidence="1" id="KW-0812">Transmembrane</keyword>
<feature type="domain" description="EfeO-type cupredoxin-like" evidence="2">
    <location>
        <begin position="12"/>
        <end position="121"/>
    </location>
</feature>
<feature type="transmembrane region" description="Helical" evidence="1">
    <location>
        <begin position="6"/>
        <end position="23"/>
    </location>
</feature>
<evidence type="ECO:0000256" key="1">
    <source>
        <dbReference type="SAM" id="Phobius"/>
    </source>
</evidence>
<dbReference type="Gene3D" id="2.60.40.420">
    <property type="entry name" value="Cupredoxins - blue copper proteins"/>
    <property type="match status" value="1"/>
</dbReference>
<keyword evidence="1" id="KW-0472">Membrane</keyword>
<keyword evidence="1" id="KW-1133">Transmembrane helix</keyword>